<keyword evidence="2" id="KW-0809">Transit peptide</keyword>
<dbReference type="GO" id="GO:0005739">
    <property type="term" value="C:mitochondrion"/>
    <property type="evidence" value="ECO:0000318"/>
    <property type="project" value="GO_Central"/>
</dbReference>
<evidence type="ECO:0000313" key="3">
    <source>
        <dbReference type="EnsemblMetazoa" id="PPA00346.1"/>
    </source>
</evidence>
<comment type="similarity">
    <text evidence="1">Belongs to the mTERF family.</text>
</comment>
<dbReference type="Proteomes" id="UP000005239">
    <property type="component" value="Unassembled WGS sequence"/>
</dbReference>
<dbReference type="InterPro" id="IPR003690">
    <property type="entry name" value="MTERF"/>
</dbReference>
<dbReference type="GO" id="GO:0045892">
    <property type="term" value="P:negative regulation of DNA-templated transcription"/>
    <property type="evidence" value="ECO:0000318"/>
    <property type="project" value="GO_Central"/>
</dbReference>
<organism evidence="3 4">
    <name type="scientific">Pristionchus pacificus</name>
    <name type="common">Parasitic nematode worm</name>
    <dbReference type="NCBI Taxonomy" id="54126"/>
    <lineage>
        <taxon>Eukaryota</taxon>
        <taxon>Metazoa</taxon>
        <taxon>Ecdysozoa</taxon>
        <taxon>Nematoda</taxon>
        <taxon>Chromadorea</taxon>
        <taxon>Rhabditida</taxon>
        <taxon>Rhabditina</taxon>
        <taxon>Diplogasteromorpha</taxon>
        <taxon>Diplogasteroidea</taxon>
        <taxon>Neodiplogasteridae</taxon>
        <taxon>Pristionchus</taxon>
    </lineage>
</organism>
<dbReference type="SMART" id="SM00733">
    <property type="entry name" value="Mterf"/>
    <property type="match status" value="5"/>
</dbReference>
<evidence type="ECO:0000256" key="2">
    <source>
        <dbReference type="ARBA" id="ARBA00022946"/>
    </source>
</evidence>
<dbReference type="PANTHER" id="PTHR13068:SF112">
    <property type="entry name" value="TRANSCRIPTION TERMINATION FACTOR 3, MITOCHONDRIAL"/>
    <property type="match status" value="1"/>
</dbReference>
<reference evidence="4" key="1">
    <citation type="journal article" date="2008" name="Nat. Genet.">
        <title>The Pristionchus pacificus genome provides a unique perspective on nematode lifestyle and parasitism.</title>
        <authorList>
            <person name="Dieterich C."/>
            <person name="Clifton S.W."/>
            <person name="Schuster L.N."/>
            <person name="Chinwalla A."/>
            <person name="Delehaunty K."/>
            <person name="Dinkelacker I."/>
            <person name="Fulton L."/>
            <person name="Fulton R."/>
            <person name="Godfrey J."/>
            <person name="Minx P."/>
            <person name="Mitreva M."/>
            <person name="Roeseler W."/>
            <person name="Tian H."/>
            <person name="Witte H."/>
            <person name="Yang S.P."/>
            <person name="Wilson R.K."/>
            <person name="Sommer R.J."/>
        </authorList>
    </citation>
    <scope>NUCLEOTIDE SEQUENCE [LARGE SCALE GENOMIC DNA]</scope>
    <source>
        <strain evidence="4">PS312</strain>
    </source>
</reference>
<protein>
    <submittedName>
        <fullName evidence="3">Uncharacterized protein</fullName>
    </submittedName>
</protein>
<dbReference type="AlphaFoldDB" id="A0A2A6BF93"/>
<dbReference type="InterPro" id="IPR038538">
    <property type="entry name" value="MTERF_sf"/>
</dbReference>
<gene>
    <name evidence="3" type="primary">WBGene00089900</name>
</gene>
<dbReference type="OrthoDB" id="5858524at2759"/>
<dbReference type="GO" id="GO:0061668">
    <property type="term" value="P:mitochondrial ribosome assembly"/>
    <property type="evidence" value="ECO:0000318"/>
    <property type="project" value="GO_Central"/>
</dbReference>
<sequence length="443" mass="49196">MLSSSRLLLRSLRGAVARAGAATRADTASNAPAIFLPASARKDDDNAATAAAAAAAAERQSLVLPKGAEVDPLEGPSGLRTEDLMAALRQAYYEEDPETAMTKSTDTSRESGAPAFRRIIYSEGELDASDLSKPPSRSNPHPLDTSLLPPSHARSLTPYVNHVPLLKRLVDVGVDLFEIECKYPAVPRHLLRLPYAEAREKIRWLVSIVFANPALAGFTPDSLGDYITRNPYVLLQKLDDMKARVNYLASIKFNRKEILKLVSEFRFWLNIDVKSTEKRLDTVTGMFGLRKSAMRQVLVKEPRLLMFGLGPIKRIWDLLTVEFGFTAEQVKDMLMDDPRLFIMDSRVLAANYGYATRVMGVQPAQLVQQPLLLRVAPHALRSRHEFLRTLGRARYTETQPAGKGLAANEVISLSDLLLPSDAQFAERVARVTPASYDIYLRTH</sequence>
<dbReference type="EnsemblMetazoa" id="PPA00346.1">
    <property type="protein sequence ID" value="PPA00346.1"/>
    <property type="gene ID" value="WBGene00089900"/>
</dbReference>
<dbReference type="PANTHER" id="PTHR13068">
    <property type="entry name" value="CGI-12 PROTEIN-RELATED"/>
    <property type="match status" value="1"/>
</dbReference>
<evidence type="ECO:0000256" key="1">
    <source>
        <dbReference type="ARBA" id="ARBA00007692"/>
    </source>
</evidence>
<dbReference type="Pfam" id="PF02536">
    <property type="entry name" value="mTERF"/>
    <property type="match status" value="1"/>
</dbReference>
<keyword evidence="4" id="KW-1185">Reference proteome</keyword>
<proteinExistence type="inferred from homology"/>
<evidence type="ECO:0000313" key="4">
    <source>
        <dbReference type="Proteomes" id="UP000005239"/>
    </source>
</evidence>
<dbReference type="GO" id="GO:0003676">
    <property type="term" value="F:nucleic acid binding"/>
    <property type="evidence" value="ECO:0007669"/>
    <property type="project" value="InterPro"/>
</dbReference>
<dbReference type="Gene3D" id="1.25.70.10">
    <property type="entry name" value="Transcription termination factor 3, mitochondrial"/>
    <property type="match status" value="1"/>
</dbReference>
<accession>A0A8R1Y4U4</accession>
<dbReference type="GO" id="GO:1903108">
    <property type="term" value="P:regulation of mitochondrial transcription"/>
    <property type="evidence" value="ECO:0000318"/>
    <property type="project" value="GO_Central"/>
</dbReference>
<name>A0A2A6BF93_PRIPA</name>
<accession>A0A2A6BF93</accession>
<reference evidence="3" key="2">
    <citation type="submission" date="2022-06" db="UniProtKB">
        <authorList>
            <consortium name="EnsemblMetazoa"/>
        </authorList>
    </citation>
    <scope>IDENTIFICATION</scope>
    <source>
        <strain evidence="3">PS312</strain>
    </source>
</reference>